<dbReference type="GO" id="GO:0003885">
    <property type="term" value="F:D-arabinono-1,4-lactone oxidase activity"/>
    <property type="evidence" value="ECO:0007669"/>
    <property type="project" value="InterPro"/>
</dbReference>
<protein>
    <recommendedName>
        <fullName evidence="2">FAD-binding PCMH-type domain-containing protein</fullName>
    </recommendedName>
</protein>
<dbReference type="Proteomes" id="UP000785679">
    <property type="component" value="Unassembled WGS sequence"/>
</dbReference>
<accession>A0A8J8NP46</accession>
<dbReference type="InterPro" id="IPR016167">
    <property type="entry name" value="FAD-bd_PCMH_sub1"/>
</dbReference>
<dbReference type="GO" id="GO:0016020">
    <property type="term" value="C:membrane"/>
    <property type="evidence" value="ECO:0007669"/>
    <property type="project" value="InterPro"/>
</dbReference>
<dbReference type="Pfam" id="PF01565">
    <property type="entry name" value="FAD_binding_4"/>
    <property type="match status" value="1"/>
</dbReference>
<dbReference type="PROSITE" id="PS51387">
    <property type="entry name" value="FAD_PCMH"/>
    <property type="match status" value="1"/>
</dbReference>
<evidence type="ECO:0000313" key="3">
    <source>
        <dbReference type="EMBL" id="TNV78863.1"/>
    </source>
</evidence>
<keyword evidence="4" id="KW-1185">Reference proteome</keyword>
<dbReference type="InterPro" id="IPR006094">
    <property type="entry name" value="Oxid_FAD_bind_N"/>
</dbReference>
<dbReference type="Gene3D" id="3.30.465.10">
    <property type="match status" value="1"/>
</dbReference>
<comment type="caution">
    <text evidence="3">The sequence shown here is derived from an EMBL/GenBank/DDBJ whole genome shotgun (WGS) entry which is preliminary data.</text>
</comment>
<dbReference type="GO" id="GO:0071949">
    <property type="term" value="F:FAD binding"/>
    <property type="evidence" value="ECO:0007669"/>
    <property type="project" value="InterPro"/>
</dbReference>
<dbReference type="OrthoDB" id="446687at2759"/>
<reference evidence="3" key="1">
    <citation type="submission" date="2019-06" db="EMBL/GenBank/DDBJ databases">
        <authorList>
            <person name="Zheng W."/>
        </authorList>
    </citation>
    <scope>NUCLEOTIDE SEQUENCE</scope>
    <source>
        <strain evidence="3">QDHG01</strain>
    </source>
</reference>
<dbReference type="InterPro" id="IPR007173">
    <property type="entry name" value="ALO_C"/>
</dbReference>
<dbReference type="InterPro" id="IPR010031">
    <property type="entry name" value="FAD_lactone_oxidase-like"/>
</dbReference>
<evidence type="ECO:0000256" key="1">
    <source>
        <dbReference type="ARBA" id="ARBA00023002"/>
    </source>
</evidence>
<proteinExistence type="predicted"/>
<dbReference type="EMBL" id="RRYP01009731">
    <property type="protein sequence ID" value="TNV78863.1"/>
    <property type="molecule type" value="Genomic_DNA"/>
</dbReference>
<dbReference type="Gene3D" id="3.30.43.10">
    <property type="entry name" value="Uridine Diphospho-n-acetylenolpyruvylglucosamine Reductase, domain 2"/>
    <property type="match status" value="1"/>
</dbReference>
<feature type="domain" description="FAD-binding PCMH-type" evidence="2">
    <location>
        <begin position="23"/>
        <end position="212"/>
    </location>
</feature>
<name>A0A8J8NP46_HALGN</name>
<dbReference type="PIRSF" id="PIRSF000136">
    <property type="entry name" value="LGO_GLO"/>
    <property type="match status" value="1"/>
</dbReference>
<dbReference type="Pfam" id="PF04030">
    <property type="entry name" value="ALO"/>
    <property type="match status" value="1"/>
</dbReference>
<evidence type="ECO:0000313" key="4">
    <source>
        <dbReference type="Proteomes" id="UP000785679"/>
    </source>
</evidence>
<dbReference type="Gene3D" id="3.30.70.2520">
    <property type="match status" value="1"/>
</dbReference>
<keyword evidence="1" id="KW-0560">Oxidoreductase</keyword>
<organism evidence="3 4">
    <name type="scientific">Halteria grandinella</name>
    <dbReference type="NCBI Taxonomy" id="5974"/>
    <lineage>
        <taxon>Eukaryota</taxon>
        <taxon>Sar</taxon>
        <taxon>Alveolata</taxon>
        <taxon>Ciliophora</taxon>
        <taxon>Intramacronucleata</taxon>
        <taxon>Spirotrichea</taxon>
        <taxon>Stichotrichia</taxon>
        <taxon>Sporadotrichida</taxon>
        <taxon>Halteriidae</taxon>
        <taxon>Halteria</taxon>
    </lineage>
</organism>
<dbReference type="InterPro" id="IPR016169">
    <property type="entry name" value="FAD-bd_PCMH_sub2"/>
</dbReference>
<dbReference type="InterPro" id="IPR036318">
    <property type="entry name" value="FAD-bd_PCMH-like_sf"/>
</dbReference>
<gene>
    <name evidence="3" type="ORF">FGO68_gene10845</name>
</gene>
<dbReference type="InterPro" id="IPR016166">
    <property type="entry name" value="FAD-bd_PCMH"/>
</dbReference>
<dbReference type="AlphaFoldDB" id="A0A8J8NP46"/>
<dbReference type="PANTHER" id="PTHR43762:SF1">
    <property type="entry name" value="D-ARABINONO-1,4-LACTONE OXIDASE"/>
    <property type="match status" value="1"/>
</dbReference>
<dbReference type="PANTHER" id="PTHR43762">
    <property type="entry name" value="L-GULONOLACTONE OXIDASE"/>
    <property type="match status" value="1"/>
</dbReference>
<evidence type="ECO:0000259" key="2">
    <source>
        <dbReference type="PROSITE" id="PS51387"/>
    </source>
</evidence>
<sequence>MESLIQEYPTNTSFEYKNWAQTVSQKPHHFHEPRCTEDIVSIVTTCLALQQQTGKRQLIKPVGVGHSPNDICVHLQPDATLHMVSLQTHMTSITFNPSEPLMITIQGGVTIRQLLDFIDEHNKTAQVPLSVPNLPSITDLTWAGLFATSTHGTGIKNPILAKQMVREVTFVDGTGKLRVASSKQDDDTFKSIICSLGCLGIITELKMEMLPQYNVECHERLLPFTEVLANYTTFLTQNDFFRFWWIPHTKHCVVWTANRTQKPLQPAPTPLHPFYSVTLYHSLLVKALANPQLLKLVNRLFSLLLFSKPKHYIETPEKAMTFNCLFPQHTMEYAIPVQHTKEAMLQIREMIERKGYCVNFPLEVRFTGKDDILASSCEGWDACWIGVVMYRPGLVDPPHYKGVFKDFQEIMDKFQGRPHWAKAFDQDTFSFKALFPRTSERFLAIRQQLDPHNLFENSFISKVLRQ</sequence>
<dbReference type="SUPFAM" id="SSF56176">
    <property type="entry name" value="FAD-binding/transporter-associated domain-like"/>
    <property type="match status" value="1"/>
</dbReference>